<feature type="transmembrane region" description="Helical" evidence="9">
    <location>
        <begin position="317"/>
        <end position="336"/>
    </location>
</feature>
<dbReference type="Pfam" id="PF07690">
    <property type="entry name" value="MFS_1"/>
    <property type="match status" value="1"/>
</dbReference>
<name>A0A397HJH9_ASPTH</name>
<dbReference type="Proteomes" id="UP000215305">
    <property type="component" value="Unassembled WGS sequence"/>
</dbReference>
<evidence type="ECO:0000256" key="4">
    <source>
        <dbReference type="ARBA" id="ARBA00022692"/>
    </source>
</evidence>
<feature type="transmembrane region" description="Helical" evidence="9">
    <location>
        <begin position="524"/>
        <end position="541"/>
    </location>
</feature>
<evidence type="ECO:0000259" key="10">
    <source>
        <dbReference type="PROSITE" id="PS50850"/>
    </source>
</evidence>
<dbReference type="InterPro" id="IPR020846">
    <property type="entry name" value="MFS_dom"/>
</dbReference>
<dbReference type="PANTHER" id="PTHR23501:SF187">
    <property type="entry name" value="MAJOR FACILITATOR SUPERFAMILY (MFS) PROFILE DOMAIN-CONTAINING PROTEIN"/>
    <property type="match status" value="1"/>
</dbReference>
<dbReference type="AlphaFoldDB" id="A0A397HJH9"/>
<evidence type="ECO:0000256" key="9">
    <source>
        <dbReference type="SAM" id="Phobius"/>
    </source>
</evidence>
<feature type="transmembrane region" description="Helical" evidence="9">
    <location>
        <begin position="122"/>
        <end position="147"/>
    </location>
</feature>
<keyword evidence="7" id="KW-0325">Glycoprotein</keyword>
<sequence>MASQAPSHDRNEVSIDMIKSDKPPEQQSAAQSLAPGAQRPNPPSQPAARGWRFWAIFPPLCIATLFSALESTVTSTSLPEITATLHSGPDYVWFLNGYLLTSTVFIPFYGQFAQVFGRKWPTMVAVSIFTLGSGISGGANSTAMLIAGRLVQGLGGAGIGSMTNLIISDLVSVRERGKYQGIIFGTFGIGISIGPVIGGAIAQSGHWRWVFWLNLPLGGVTLLLQIIFLRITYRKIFTFQQKIRQIDWIGNLLLIGSMIAILLALSWADTRYPWSSWRILVPLLVGFAGMCVFHAFETTQWCKVPTIPGRLFTNRTSAVCLVNTFLSSMLTFWRVYFLSLYFQGVLLASPQRSGVLLLPSVLTAAPAAILSGFALSRWGRYKPIHLSGYALMTLATGLYIDLDAHSSMAKIVIYQIIAGVGGGILLTTFLPAVQGALPQSDVAPASATWAYLRAFGSIWGIAIPAAIFNSRFAYHVHAVSDEGIRRALGGGNAYAHVSSRYLLGLAEETRNEVVGAYLAALKNVWQVCIGFCGLAFLLTLLEKEIPMRTTVQSDYGLKEKKGNSGQGVAERKPENRVPAVSGGNE</sequence>
<evidence type="ECO:0000256" key="2">
    <source>
        <dbReference type="ARBA" id="ARBA00008335"/>
    </source>
</evidence>
<protein>
    <recommendedName>
        <fullName evidence="10">Major facilitator superfamily (MFS) profile domain-containing protein</fullName>
    </recommendedName>
</protein>
<organism evidence="11 12">
    <name type="scientific">Aspergillus thermomutatus</name>
    <name type="common">Neosartorya pseudofischeri</name>
    <dbReference type="NCBI Taxonomy" id="41047"/>
    <lineage>
        <taxon>Eukaryota</taxon>
        <taxon>Fungi</taxon>
        <taxon>Dikarya</taxon>
        <taxon>Ascomycota</taxon>
        <taxon>Pezizomycotina</taxon>
        <taxon>Eurotiomycetes</taxon>
        <taxon>Eurotiomycetidae</taxon>
        <taxon>Eurotiales</taxon>
        <taxon>Aspergillaceae</taxon>
        <taxon>Aspergillus</taxon>
        <taxon>Aspergillus subgen. Fumigati</taxon>
    </lineage>
</organism>
<reference evidence="11" key="1">
    <citation type="submission" date="2018-08" db="EMBL/GenBank/DDBJ databases">
        <title>Draft genome sequence of azole-resistant Aspergillus thermomutatus (Neosartorya pseudofischeri) strain HMR AF 39, isolated from a human nasal aspirate.</title>
        <authorList>
            <person name="Parent-Michaud M."/>
            <person name="Dufresne P.J."/>
            <person name="Fournier E."/>
            <person name="Martineau C."/>
            <person name="Moreira S."/>
            <person name="Perkins V."/>
            <person name="De Repentigny L."/>
            <person name="Dufresne S.F."/>
        </authorList>
    </citation>
    <scope>NUCLEOTIDE SEQUENCE [LARGE SCALE GENOMIC DNA]</scope>
    <source>
        <strain evidence="11">HMR AF 39</strain>
    </source>
</reference>
<keyword evidence="6 9" id="KW-0472">Membrane</keyword>
<evidence type="ECO:0000256" key="8">
    <source>
        <dbReference type="SAM" id="MobiDB-lite"/>
    </source>
</evidence>
<keyword evidence="3" id="KW-0813">Transport</keyword>
<dbReference type="Gene3D" id="1.20.1250.20">
    <property type="entry name" value="MFS general substrate transporter like domains"/>
    <property type="match status" value="1"/>
</dbReference>
<feature type="region of interest" description="Disordered" evidence="8">
    <location>
        <begin position="556"/>
        <end position="585"/>
    </location>
</feature>
<keyword evidence="4 9" id="KW-0812">Transmembrane</keyword>
<comment type="similarity">
    <text evidence="2">Belongs to the major facilitator superfamily.</text>
</comment>
<dbReference type="EMBL" id="NKHU02000030">
    <property type="protein sequence ID" value="RHZ63242.1"/>
    <property type="molecule type" value="Genomic_DNA"/>
</dbReference>
<keyword evidence="12" id="KW-1185">Reference proteome</keyword>
<feature type="transmembrane region" description="Helical" evidence="9">
    <location>
        <begin position="279"/>
        <end position="296"/>
    </location>
</feature>
<dbReference type="PANTHER" id="PTHR23501">
    <property type="entry name" value="MAJOR FACILITATOR SUPERFAMILY"/>
    <property type="match status" value="1"/>
</dbReference>
<keyword evidence="5 9" id="KW-1133">Transmembrane helix</keyword>
<feature type="transmembrane region" description="Helical" evidence="9">
    <location>
        <begin position="383"/>
        <end position="400"/>
    </location>
</feature>
<feature type="domain" description="Major facilitator superfamily (MFS) profile" evidence="10">
    <location>
        <begin position="56"/>
        <end position="510"/>
    </location>
</feature>
<evidence type="ECO:0000256" key="7">
    <source>
        <dbReference type="ARBA" id="ARBA00023180"/>
    </source>
</evidence>
<evidence type="ECO:0000256" key="3">
    <source>
        <dbReference type="ARBA" id="ARBA00022448"/>
    </source>
</evidence>
<feature type="transmembrane region" description="Helical" evidence="9">
    <location>
        <begin position="412"/>
        <end position="437"/>
    </location>
</feature>
<dbReference type="SUPFAM" id="SSF103473">
    <property type="entry name" value="MFS general substrate transporter"/>
    <property type="match status" value="1"/>
</dbReference>
<dbReference type="PRINTS" id="PR01036">
    <property type="entry name" value="TCRTETB"/>
</dbReference>
<feature type="transmembrane region" description="Helical" evidence="9">
    <location>
        <begin position="153"/>
        <end position="171"/>
    </location>
</feature>
<feature type="compositionally biased region" description="Basic and acidic residues" evidence="8">
    <location>
        <begin position="7"/>
        <end position="24"/>
    </location>
</feature>
<feature type="transmembrane region" description="Helical" evidence="9">
    <location>
        <begin position="449"/>
        <end position="468"/>
    </location>
</feature>
<dbReference type="VEuPathDB" id="FungiDB:CDV56_108633"/>
<feature type="transmembrane region" description="Helical" evidence="9">
    <location>
        <begin position="183"/>
        <end position="203"/>
    </location>
</feature>
<evidence type="ECO:0000313" key="11">
    <source>
        <dbReference type="EMBL" id="RHZ63242.1"/>
    </source>
</evidence>
<feature type="region of interest" description="Disordered" evidence="8">
    <location>
        <begin position="1"/>
        <end position="46"/>
    </location>
</feature>
<evidence type="ECO:0000256" key="5">
    <source>
        <dbReference type="ARBA" id="ARBA00022989"/>
    </source>
</evidence>
<evidence type="ECO:0000256" key="1">
    <source>
        <dbReference type="ARBA" id="ARBA00004141"/>
    </source>
</evidence>
<feature type="transmembrane region" description="Helical" evidence="9">
    <location>
        <begin position="209"/>
        <end position="228"/>
    </location>
</feature>
<feature type="transmembrane region" description="Helical" evidence="9">
    <location>
        <begin position="53"/>
        <end position="71"/>
    </location>
</feature>
<dbReference type="PROSITE" id="PS50850">
    <property type="entry name" value="MFS"/>
    <property type="match status" value="1"/>
</dbReference>
<proteinExistence type="inferred from homology"/>
<dbReference type="Gene3D" id="1.20.1720.10">
    <property type="entry name" value="Multidrug resistance protein D"/>
    <property type="match status" value="1"/>
</dbReference>
<dbReference type="CDD" id="cd17502">
    <property type="entry name" value="MFS_Azr1_MDR_like"/>
    <property type="match status" value="1"/>
</dbReference>
<evidence type="ECO:0000313" key="12">
    <source>
        <dbReference type="Proteomes" id="UP000215305"/>
    </source>
</evidence>
<dbReference type="GO" id="GO:0022857">
    <property type="term" value="F:transmembrane transporter activity"/>
    <property type="evidence" value="ECO:0007669"/>
    <property type="project" value="InterPro"/>
</dbReference>
<dbReference type="GeneID" id="38130607"/>
<feature type="transmembrane region" description="Helical" evidence="9">
    <location>
        <begin position="91"/>
        <end position="110"/>
    </location>
</feature>
<dbReference type="GO" id="GO:0005886">
    <property type="term" value="C:plasma membrane"/>
    <property type="evidence" value="ECO:0007669"/>
    <property type="project" value="TreeGrafter"/>
</dbReference>
<feature type="transmembrane region" description="Helical" evidence="9">
    <location>
        <begin position="248"/>
        <end position="267"/>
    </location>
</feature>
<dbReference type="RefSeq" id="XP_026617104.1">
    <property type="nucleotide sequence ID" value="XM_026762252.1"/>
</dbReference>
<accession>A0A397HJH9</accession>
<dbReference type="InterPro" id="IPR011701">
    <property type="entry name" value="MFS"/>
</dbReference>
<gene>
    <name evidence="11" type="ORF">CDV56_108633</name>
</gene>
<comment type="caution">
    <text evidence="11">The sequence shown here is derived from an EMBL/GenBank/DDBJ whole genome shotgun (WGS) entry which is preliminary data.</text>
</comment>
<comment type="subcellular location">
    <subcellularLocation>
        <location evidence="1">Membrane</location>
        <topology evidence="1">Multi-pass membrane protein</topology>
    </subcellularLocation>
</comment>
<feature type="transmembrane region" description="Helical" evidence="9">
    <location>
        <begin position="356"/>
        <end position="376"/>
    </location>
</feature>
<evidence type="ECO:0000256" key="6">
    <source>
        <dbReference type="ARBA" id="ARBA00023136"/>
    </source>
</evidence>
<dbReference type="InterPro" id="IPR036259">
    <property type="entry name" value="MFS_trans_sf"/>
</dbReference>
<dbReference type="OrthoDB" id="10021397at2759"/>